<reference evidence="2 3" key="1">
    <citation type="journal article" date="2013" name="PLoS Genet.">
        <title>Comparative genome structure, secondary metabolite, and effector coding capacity across Cochliobolus pathogens.</title>
        <authorList>
            <person name="Condon B.J."/>
            <person name="Leng Y."/>
            <person name="Wu D."/>
            <person name="Bushley K.E."/>
            <person name="Ohm R.A."/>
            <person name="Otillar R."/>
            <person name="Martin J."/>
            <person name="Schackwitz W."/>
            <person name="Grimwood J."/>
            <person name="MohdZainudin N."/>
            <person name="Xue C."/>
            <person name="Wang R."/>
            <person name="Manning V.A."/>
            <person name="Dhillon B."/>
            <person name="Tu Z.J."/>
            <person name="Steffenson B.J."/>
            <person name="Salamov A."/>
            <person name="Sun H."/>
            <person name="Lowry S."/>
            <person name="LaButti K."/>
            <person name="Han J."/>
            <person name="Copeland A."/>
            <person name="Lindquist E."/>
            <person name="Barry K."/>
            <person name="Schmutz J."/>
            <person name="Baker S.E."/>
            <person name="Ciuffetti L.M."/>
            <person name="Grigoriev I.V."/>
            <person name="Zhong S."/>
            <person name="Turgeon B.G."/>
        </authorList>
    </citation>
    <scope>NUCLEOTIDE SEQUENCE [LARGE SCALE GENOMIC DNA]</scope>
    <source>
        <strain evidence="2 3">26-R-13</strain>
    </source>
</reference>
<dbReference type="GeneID" id="19152647"/>
<organism evidence="2 3">
    <name type="scientific">Cochliobolus carbonum (strain 26-R-13)</name>
    <name type="common">Maize leaf spot fungus</name>
    <name type="synonym">Bipolaris zeicola</name>
    <dbReference type="NCBI Taxonomy" id="930089"/>
    <lineage>
        <taxon>Eukaryota</taxon>
        <taxon>Fungi</taxon>
        <taxon>Dikarya</taxon>
        <taxon>Ascomycota</taxon>
        <taxon>Pezizomycotina</taxon>
        <taxon>Dothideomycetes</taxon>
        <taxon>Pleosporomycetidae</taxon>
        <taxon>Pleosporales</taxon>
        <taxon>Pleosporineae</taxon>
        <taxon>Pleosporaceae</taxon>
        <taxon>Bipolaris</taxon>
    </lineage>
</organism>
<keyword evidence="1" id="KW-0732">Signal</keyword>
<accession>W6YKP5</accession>
<dbReference type="RefSeq" id="XP_007709493.1">
    <property type="nucleotide sequence ID" value="XM_007711303.1"/>
</dbReference>
<protein>
    <submittedName>
        <fullName evidence="2">Uncharacterized protein</fullName>
    </submittedName>
</protein>
<keyword evidence="3" id="KW-1185">Reference proteome</keyword>
<evidence type="ECO:0000313" key="2">
    <source>
        <dbReference type="EMBL" id="EUC36199.1"/>
    </source>
</evidence>
<dbReference type="HOGENOM" id="CLU_1695314_0_0_1"/>
<evidence type="ECO:0000313" key="3">
    <source>
        <dbReference type="Proteomes" id="UP000053841"/>
    </source>
</evidence>
<name>W6YKP5_COCC2</name>
<feature type="signal peptide" evidence="1">
    <location>
        <begin position="1"/>
        <end position="18"/>
    </location>
</feature>
<evidence type="ECO:0000256" key="1">
    <source>
        <dbReference type="SAM" id="SignalP"/>
    </source>
</evidence>
<dbReference type="Proteomes" id="UP000053841">
    <property type="component" value="Unassembled WGS sequence"/>
</dbReference>
<sequence>MLLTAHLFLLPTLPLTLALIAPIPRHPPTTPHLHAPSDCAPTTTITKTVTVTIPIYAPTGNISVTFPNTTVAATSTSTGGGLEPITLITLSSVTSEGGEVTATATATGGGLEPVTLITLPSVTATATATAGGEGGDAGAAPTPNDIAPVTLIDISTAVPI</sequence>
<dbReference type="AlphaFoldDB" id="W6YKP5"/>
<proteinExistence type="predicted"/>
<feature type="chain" id="PRO_5004886483" evidence="1">
    <location>
        <begin position="19"/>
        <end position="160"/>
    </location>
</feature>
<dbReference type="KEGG" id="bze:COCCADRAFT_88807"/>
<gene>
    <name evidence="2" type="ORF">COCCADRAFT_88807</name>
</gene>
<dbReference type="EMBL" id="KI964564">
    <property type="protein sequence ID" value="EUC36199.1"/>
    <property type="molecule type" value="Genomic_DNA"/>
</dbReference>